<dbReference type="RefSeq" id="WP_343332986.1">
    <property type="nucleotide sequence ID" value="NZ_JAPOHD010000020.1"/>
</dbReference>
<comment type="subcellular location">
    <subcellularLocation>
        <location evidence="1 7">Cell outer membrane</location>
        <topology evidence="1 7">Multi-pass membrane protein</topology>
    </subcellularLocation>
</comment>
<evidence type="ECO:0000256" key="1">
    <source>
        <dbReference type="ARBA" id="ARBA00004571"/>
    </source>
</evidence>
<reference evidence="10" key="1">
    <citation type="submission" date="2022-11" db="EMBL/GenBank/DDBJ databases">
        <title>Marilongibacter aestuarii gen. nov., sp. nov., isolated from tidal flat sediment.</title>
        <authorList>
            <person name="Jiayan W."/>
        </authorList>
    </citation>
    <scope>NUCLEOTIDE SEQUENCE</scope>
    <source>
        <strain evidence="10">Z1-6</strain>
    </source>
</reference>
<keyword evidence="3 7" id="KW-1134">Transmembrane beta strand</keyword>
<dbReference type="InterPro" id="IPR023996">
    <property type="entry name" value="TonB-dep_OMP_SusC/RagA"/>
</dbReference>
<proteinExistence type="inferred from homology"/>
<sequence length="1006" mass="110916">MLKNILIITFLFLGHLAMAQDTKTITGSVRDSEGFEMPGVSIVIKGTMRGTITNFDGEFTLEGVATGDLLQFSSIGMKTQEIEVGNETLFNIVLLEDVSELDEVVVIGYGSAKSKDLTSPIATISSEELIGMNSSSPMDAVQGKVAGVTVVNSGAPGDSPSVNIRGIGSMANTSPLYVVDGMFLDDINFLSPNDIESMSILKDASAAAIYGVRAANGVVLITTKGGAKNRPLQITYDGYYGVQSVTQRLQMANSEEYANFLRATGDADKLRFVEASIERYGGANGVPGVSTDWYDEMIRGGAPIQSHNLSLAGGGEKSTYAFGVGYFSQDGIMNSTGKYDRINFRSKVDYDVSDKLKIGFSAILTKEDRMTDNNMAWFQAFVNNPMYPVYDETLSDSDSYPKKFAAPHNLGYGTYYSNPVAMAYYGGDNMTDITRFLPTIYAELKPFANKDITFRSSLNLDYRYGANRNYTPEYKVGDNHQVTNSLTKSTNWNYDYVWDNIATWDNNWGNHRLKSMAGFSMREENYRWLTGSAQGVTNKDYLSSGDASTRTSDDGGSKFRGFSAFTRFSYDYKQRYLASLTMRADGSSKYQEKWGYFPSLGLGWVASEENFFKNLGASKIDFFKVRASYGILGNDRARAEDGVASIANGGLDESGIFGGVNLIPGMINSTVFGYLSWEKVHETNVGLDTRFFGHRLNLEADYYLRDTKDMVIPTELPMGNGVLWKNAGSVRNSGFELSVDWADQIGKNFRYSVGANITTINNKVLDLNDEPYLSHGSAEFPQRSYVGQSMYSFYGWKIDGVYQNQAEIDASPIAKANGLKPGDFRYVDTNGDGVIDDNDRQLLGDPYANFTYGLNLGVGYKGFNLVATFQGVSGATIFNRKRADINKHPDNNIDSDLANNLWNGEGSTNSYPSAEGMFNTWNTGRLNDFFLEDASYFRIQNIRVSYDLPKTFMDRMGLGAATVYVNADRPYTWFKSNGFTPEVAGGIDQMVYPVSSVFSLGASITF</sequence>
<dbReference type="InterPro" id="IPR012910">
    <property type="entry name" value="Plug_dom"/>
</dbReference>
<feature type="domain" description="TonB-dependent receptor plug" evidence="9">
    <location>
        <begin position="115"/>
        <end position="218"/>
    </location>
</feature>
<dbReference type="AlphaFoldDB" id="A0A9X3F6F5"/>
<keyword evidence="11" id="KW-1185">Reference proteome</keyword>
<evidence type="ECO:0000256" key="2">
    <source>
        <dbReference type="ARBA" id="ARBA00022448"/>
    </source>
</evidence>
<evidence type="ECO:0000256" key="6">
    <source>
        <dbReference type="ARBA" id="ARBA00023237"/>
    </source>
</evidence>
<evidence type="ECO:0000259" key="9">
    <source>
        <dbReference type="Pfam" id="PF07715"/>
    </source>
</evidence>
<keyword evidence="2 7" id="KW-0813">Transport</keyword>
<dbReference type="Pfam" id="PF13715">
    <property type="entry name" value="CarbopepD_reg_2"/>
    <property type="match status" value="1"/>
</dbReference>
<dbReference type="EMBL" id="JAPOHD010000020">
    <property type="protein sequence ID" value="MCY1720652.1"/>
    <property type="molecule type" value="Genomic_DNA"/>
</dbReference>
<feature type="chain" id="PRO_5040908787" evidence="8">
    <location>
        <begin position="20"/>
        <end position="1006"/>
    </location>
</feature>
<dbReference type="Gene3D" id="2.40.170.20">
    <property type="entry name" value="TonB-dependent receptor, beta-barrel domain"/>
    <property type="match status" value="1"/>
</dbReference>
<evidence type="ECO:0000256" key="8">
    <source>
        <dbReference type="SAM" id="SignalP"/>
    </source>
</evidence>
<dbReference type="NCBIfam" id="TIGR04057">
    <property type="entry name" value="SusC_RagA_signa"/>
    <property type="match status" value="1"/>
</dbReference>
<accession>A0A9X3F6F5</accession>
<keyword evidence="10" id="KW-0675">Receptor</keyword>
<evidence type="ECO:0000256" key="4">
    <source>
        <dbReference type="ARBA" id="ARBA00022692"/>
    </source>
</evidence>
<dbReference type="InterPro" id="IPR008969">
    <property type="entry name" value="CarboxyPept-like_regulatory"/>
</dbReference>
<dbReference type="Gene3D" id="2.170.130.10">
    <property type="entry name" value="TonB-dependent receptor, plug domain"/>
    <property type="match status" value="1"/>
</dbReference>
<dbReference type="Proteomes" id="UP001145087">
    <property type="component" value="Unassembled WGS sequence"/>
</dbReference>
<protein>
    <submittedName>
        <fullName evidence="10">TonB-dependent receptor</fullName>
    </submittedName>
</protein>
<keyword evidence="5 7" id="KW-0472">Membrane</keyword>
<dbReference type="SUPFAM" id="SSF49464">
    <property type="entry name" value="Carboxypeptidase regulatory domain-like"/>
    <property type="match status" value="1"/>
</dbReference>
<evidence type="ECO:0000313" key="11">
    <source>
        <dbReference type="Proteomes" id="UP001145087"/>
    </source>
</evidence>
<dbReference type="SUPFAM" id="SSF56935">
    <property type="entry name" value="Porins"/>
    <property type="match status" value="1"/>
</dbReference>
<dbReference type="GO" id="GO:0009279">
    <property type="term" value="C:cell outer membrane"/>
    <property type="evidence" value="ECO:0007669"/>
    <property type="project" value="UniProtKB-SubCell"/>
</dbReference>
<evidence type="ECO:0000256" key="3">
    <source>
        <dbReference type="ARBA" id="ARBA00022452"/>
    </source>
</evidence>
<comment type="similarity">
    <text evidence="7">Belongs to the TonB-dependent receptor family.</text>
</comment>
<dbReference type="InterPro" id="IPR023997">
    <property type="entry name" value="TonB-dep_OMP_SusC/RagA_CS"/>
</dbReference>
<keyword evidence="8" id="KW-0732">Signal</keyword>
<keyword evidence="4 7" id="KW-0812">Transmembrane</keyword>
<feature type="signal peptide" evidence="8">
    <location>
        <begin position="1"/>
        <end position="19"/>
    </location>
</feature>
<name>A0A9X3F6F5_9BACT</name>
<evidence type="ECO:0000313" key="10">
    <source>
        <dbReference type="EMBL" id="MCY1720652.1"/>
    </source>
</evidence>
<gene>
    <name evidence="10" type="ORF">OU798_09880</name>
</gene>
<dbReference type="InterPro" id="IPR036942">
    <property type="entry name" value="Beta-barrel_TonB_sf"/>
</dbReference>
<dbReference type="InterPro" id="IPR039426">
    <property type="entry name" value="TonB-dep_rcpt-like"/>
</dbReference>
<keyword evidence="6 7" id="KW-0998">Cell outer membrane</keyword>
<organism evidence="10 11">
    <name type="scientific">Draconibacterium aestuarii</name>
    <dbReference type="NCBI Taxonomy" id="2998507"/>
    <lineage>
        <taxon>Bacteria</taxon>
        <taxon>Pseudomonadati</taxon>
        <taxon>Bacteroidota</taxon>
        <taxon>Bacteroidia</taxon>
        <taxon>Marinilabiliales</taxon>
        <taxon>Prolixibacteraceae</taxon>
        <taxon>Draconibacterium</taxon>
    </lineage>
</organism>
<dbReference type="NCBIfam" id="TIGR04056">
    <property type="entry name" value="OMP_RagA_SusC"/>
    <property type="match status" value="1"/>
</dbReference>
<evidence type="ECO:0000256" key="7">
    <source>
        <dbReference type="PROSITE-ProRule" id="PRU01360"/>
    </source>
</evidence>
<dbReference type="Pfam" id="PF07715">
    <property type="entry name" value="Plug"/>
    <property type="match status" value="1"/>
</dbReference>
<comment type="caution">
    <text evidence="10">The sequence shown here is derived from an EMBL/GenBank/DDBJ whole genome shotgun (WGS) entry which is preliminary data.</text>
</comment>
<dbReference type="PROSITE" id="PS52016">
    <property type="entry name" value="TONB_DEPENDENT_REC_3"/>
    <property type="match status" value="1"/>
</dbReference>
<evidence type="ECO:0000256" key="5">
    <source>
        <dbReference type="ARBA" id="ARBA00023136"/>
    </source>
</evidence>
<dbReference type="InterPro" id="IPR037066">
    <property type="entry name" value="Plug_dom_sf"/>
</dbReference>